<evidence type="ECO:0000256" key="6">
    <source>
        <dbReference type="SAM" id="Coils"/>
    </source>
</evidence>
<dbReference type="EMBL" id="JAKUCV010006351">
    <property type="protein sequence ID" value="KAJ4827718.1"/>
    <property type="molecule type" value="Genomic_DNA"/>
</dbReference>
<evidence type="ECO:0000256" key="3">
    <source>
        <dbReference type="ARBA" id="ARBA00023125"/>
    </source>
</evidence>
<dbReference type="OrthoDB" id="1898716at2759"/>
<feature type="coiled-coil region" evidence="6">
    <location>
        <begin position="263"/>
        <end position="297"/>
    </location>
</feature>
<dbReference type="Pfam" id="PF00319">
    <property type="entry name" value="SRF-TF"/>
    <property type="match status" value="2"/>
</dbReference>
<dbReference type="PANTHER" id="PTHR11945:SF776">
    <property type="entry name" value="AGAMOUS-LIKE 50-RELATED"/>
    <property type="match status" value="1"/>
</dbReference>
<dbReference type="GO" id="GO:0000978">
    <property type="term" value="F:RNA polymerase II cis-regulatory region sequence-specific DNA binding"/>
    <property type="evidence" value="ECO:0007669"/>
    <property type="project" value="TreeGrafter"/>
</dbReference>
<gene>
    <name evidence="8" type="ORF">Tsubulata_018042</name>
</gene>
<keyword evidence="9" id="KW-1185">Reference proteome</keyword>
<evidence type="ECO:0000256" key="5">
    <source>
        <dbReference type="ARBA" id="ARBA00023242"/>
    </source>
</evidence>
<dbReference type="PROSITE" id="PS50066">
    <property type="entry name" value="MADS_BOX_2"/>
    <property type="match status" value="2"/>
</dbReference>
<dbReference type="InterPro" id="IPR036879">
    <property type="entry name" value="TF_MADSbox_sf"/>
</dbReference>
<dbReference type="SUPFAM" id="SSF55455">
    <property type="entry name" value="SRF-like"/>
    <property type="match status" value="2"/>
</dbReference>
<evidence type="ECO:0000256" key="2">
    <source>
        <dbReference type="ARBA" id="ARBA00023015"/>
    </source>
</evidence>
<evidence type="ECO:0000313" key="8">
    <source>
        <dbReference type="EMBL" id="KAJ4827718.1"/>
    </source>
</evidence>
<keyword evidence="5" id="KW-0539">Nucleus</keyword>
<dbReference type="Gene3D" id="3.40.1810.10">
    <property type="entry name" value="Transcription factor, MADS-box"/>
    <property type="match status" value="2"/>
</dbReference>
<name>A0A9Q0FA51_9ROSI</name>
<sequence>KTKGKQKIEIKEIENDVTKLTLFSKRRSGITKKASDLATLTGAYIAVGIYSPGGKLYTFGSPSFELVTNRFCGMETSDFYDNTVLTLGAHRQSRIDDLNQQVNQLMQKLGEEKKKRKVMKKKLEGVERNGWWEAKVEHLQKPELLELEKKFKELRVQLESKVPKKNHGKTMGKQKIEIKEIENDVTKLTTFSKRRSGITKKASDLATLTGAHIAVGIYSPGGKLYTFGSPSFESVTNRFCGMETSDFYDNTVLNFGAHRQSRIDDLNQQVNQLMQKLGEEKKKIKVMKKKLEGVERNGWWEAKVEHLQKPELLQLEKKFKELLVQLESKVPKKNHGNKWT</sequence>
<dbReference type="GO" id="GO:0005634">
    <property type="term" value="C:nucleus"/>
    <property type="evidence" value="ECO:0007669"/>
    <property type="project" value="UniProtKB-SubCell"/>
</dbReference>
<accession>A0A9Q0FA51</accession>
<comment type="caution">
    <text evidence="8">The sequence shown here is derived from an EMBL/GenBank/DDBJ whole genome shotgun (WGS) entry which is preliminary data.</text>
</comment>
<comment type="subcellular location">
    <subcellularLocation>
        <location evidence="1">Nucleus</location>
    </subcellularLocation>
</comment>
<dbReference type="SMART" id="SM00432">
    <property type="entry name" value="MADS"/>
    <property type="match status" value="2"/>
</dbReference>
<dbReference type="GO" id="GO:0000981">
    <property type="term" value="F:DNA-binding transcription factor activity, RNA polymerase II-specific"/>
    <property type="evidence" value="ECO:0007669"/>
    <property type="project" value="TreeGrafter"/>
</dbReference>
<keyword evidence="2" id="KW-0805">Transcription regulation</keyword>
<dbReference type="Gene3D" id="6.10.140.920">
    <property type="match status" value="1"/>
</dbReference>
<keyword evidence="4" id="KW-0804">Transcription</keyword>
<dbReference type="AlphaFoldDB" id="A0A9Q0FA51"/>
<dbReference type="Proteomes" id="UP001141552">
    <property type="component" value="Unassembled WGS sequence"/>
</dbReference>
<keyword evidence="3" id="KW-0238">DNA-binding</keyword>
<dbReference type="PANTHER" id="PTHR11945">
    <property type="entry name" value="MADS BOX PROTEIN"/>
    <property type="match status" value="1"/>
</dbReference>
<dbReference type="PRINTS" id="PR00404">
    <property type="entry name" value="MADSDOMAIN"/>
</dbReference>
<feature type="coiled-coil region" evidence="6">
    <location>
        <begin position="95"/>
        <end position="129"/>
    </location>
</feature>
<dbReference type="GO" id="GO:0046983">
    <property type="term" value="F:protein dimerization activity"/>
    <property type="evidence" value="ECO:0007669"/>
    <property type="project" value="InterPro"/>
</dbReference>
<evidence type="ECO:0000256" key="4">
    <source>
        <dbReference type="ARBA" id="ARBA00023163"/>
    </source>
</evidence>
<reference evidence="8" key="1">
    <citation type="submission" date="2022-02" db="EMBL/GenBank/DDBJ databases">
        <authorList>
            <person name="Henning P.M."/>
            <person name="McCubbin A.G."/>
            <person name="Shore J.S."/>
        </authorList>
    </citation>
    <scope>NUCLEOTIDE SEQUENCE</scope>
    <source>
        <strain evidence="8">F60SS</strain>
        <tissue evidence="8">Leaves</tissue>
    </source>
</reference>
<feature type="domain" description="MADS-box" evidence="7">
    <location>
        <begin position="3"/>
        <end position="63"/>
    </location>
</feature>
<proteinExistence type="predicted"/>
<evidence type="ECO:0000259" key="7">
    <source>
        <dbReference type="PROSITE" id="PS50066"/>
    </source>
</evidence>
<feature type="domain" description="MADS-box" evidence="7">
    <location>
        <begin position="171"/>
        <end position="231"/>
    </location>
</feature>
<protein>
    <recommendedName>
        <fullName evidence="7">MADS-box domain-containing protein</fullName>
    </recommendedName>
</protein>
<feature type="non-terminal residue" evidence="8">
    <location>
        <position position="1"/>
    </location>
</feature>
<dbReference type="InterPro" id="IPR002100">
    <property type="entry name" value="TF_MADSbox"/>
</dbReference>
<organism evidence="8 9">
    <name type="scientific">Turnera subulata</name>
    <dbReference type="NCBI Taxonomy" id="218843"/>
    <lineage>
        <taxon>Eukaryota</taxon>
        <taxon>Viridiplantae</taxon>
        <taxon>Streptophyta</taxon>
        <taxon>Embryophyta</taxon>
        <taxon>Tracheophyta</taxon>
        <taxon>Spermatophyta</taxon>
        <taxon>Magnoliopsida</taxon>
        <taxon>eudicotyledons</taxon>
        <taxon>Gunneridae</taxon>
        <taxon>Pentapetalae</taxon>
        <taxon>rosids</taxon>
        <taxon>fabids</taxon>
        <taxon>Malpighiales</taxon>
        <taxon>Passifloraceae</taxon>
        <taxon>Turnera</taxon>
    </lineage>
</organism>
<keyword evidence="6" id="KW-0175">Coiled coil</keyword>
<evidence type="ECO:0000313" key="9">
    <source>
        <dbReference type="Proteomes" id="UP001141552"/>
    </source>
</evidence>
<evidence type="ECO:0000256" key="1">
    <source>
        <dbReference type="ARBA" id="ARBA00004123"/>
    </source>
</evidence>
<reference evidence="8" key="2">
    <citation type="journal article" date="2023" name="Plants (Basel)">
        <title>Annotation of the Turnera subulata (Passifloraceae) Draft Genome Reveals the S-Locus Evolved after the Divergence of Turneroideae from Passifloroideae in a Stepwise Manner.</title>
        <authorList>
            <person name="Henning P.M."/>
            <person name="Roalson E.H."/>
            <person name="Mir W."/>
            <person name="McCubbin A.G."/>
            <person name="Shore J.S."/>
        </authorList>
    </citation>
    <scope>NUCLEOTIDE SEQUENCE</scope>
    <source>
        <strain evidence="8">F60SS</strain>
    </source>
</reference>